<reference evidence="2 3" key="1">
    <citation type="submission" date="2016-10" db="EMBL/GenBank/DDBJ databases">
        <authorList>
            <person name="de Groot N.N."/>
        </authorList>
    </citation>
    <scope>NUCLEOTIDE SEQUENCE [LARGE SCALE GENOMIC DNA]</scope>
    <source>
        <strain evidence="2 3">DSM 46701</strain>
    </source>
</reference>
<protein>
    <submittedName>
        <fullName evidence="2">MOSC domain-containing protein YiiM</fullName>
    </submittedName>
</protein>
<feature type="domain" description="MOSC" evidence="1">
    <location>
        <begin position="33"/>
        <end position="167"/>
    </location>
</feature>
<dbReference type="InterPro" id="IPR011037">
    <property type="entry name" value="Pyrv_Knase-like_insert_dom_sf"/>
</dbReference>
<evidence type="ECO:0000313" key="2">
    <source>
        <dbReference type="EMBL" id="SEM82569.1"/>
    </source>
</evidence>
<dbReference type="InterPro" id="IPR052353">
    <property type="entry name" value="Benzoxazolinone_Detox_Enz"/>
</dbReference>
<evidence type="ECO:0000313" key="3">
    <source>
        <dbReference type="Proteomes" id="UP000199695"/>
    </source>
</evidence>
<dbReference type="RefSeq" id="WP_244527416.1">
    <property type="nucleotide sequence ID" value="NZ_FOCQ01000002.1"/>
</dbReference>
<organism evidence="2 3">
    <name type="scientific">Lihuaxuella thermophila</name>
    <dbReference type="NCBI Taxonomy" id="1173111"/>
    <lineage>
        <taxon>Bacteria</taxon>
        <taxon>Bacillati</taxon>
        <taxon>Bacillota</taxon>
        <taxon>Bacilli</taxon>
        <taxon>Bacillales</taxon>
        <taxon>Thermoactinomycetaceae</taxon>
        <taxon>Lihuaxuella</taxon>
    </lineage>
</organism>
<dbReference type="Proteomes" id="UP000199695">
    <property type="component" value="Unassembled WGS sequence"/>
</dbReference>
<accession>A0A1H8BJA2</accession>
<dbReference type="Pfam" id="PF03473">
    <property type="entry name" value="MOSC"/>
    <property type="match status" value="1"/>
</dbReference>
<dbReference type="Gene3D" id="2.40.33.20">
    <property type="entry name" value="PK beta-barrel domain-like"/>
    <property type="match status" value="1"/>
</dbReference>
<dbReference type="InterPro" id="IPR005163">
    <property type="entry name" value="Tri_helical_YiiM-like"/>
</dbReference>
<dbReference type="SUPFAM" id="SSF50800">
    <property type="entry name" value="PK beta-barrel domain-like"/>
    <property type="match status" value="1"/>
</dbReference>
<dbReference type="GO" id="GO:0030151">
    <property type="term" value="F:molybdenum ion binding"/>
    <property type="evidence" value="ECO:0007669"/>
    <property type="project" value="InterPro"/>
</dbReference>
<dbReference type="STRING" id="1173111.SAMN05444955_102201"/>
<dbReference type="AlphaFoldDB" id="A0A1H8BJA2"/>
<dbReference type="PROSITE" id="PS51340">
    <property type="entry name" value="MOSC"/>
    <property type="match status" value="1"/>
</dbReference>
<sequence>MQSDQIRLVSLSIGLPQTIKTGDHKELTTGICKQAVDEVFLSREGFHGDGVANRAFHGGPERAVCVYSHEHYSYWEQEFQVRLPSAAFGENLTVTRMLERDVCIGDIYQVGDAVVQVSQGRIPCDTISKRNGIPTLLTRIIEEGYTGFFCRVLREGTVRKDSPIRLLERHPRQVSVLFANQIFFHRKGDAEGIKKILAVKELAPVWRELLANRLEKLEPSESDSERR</sequence>
<dbReference type="EMBL" id="FOCQ01000002">
    <property type="protein sequence ID" value="SEM82569.1"/>
    <property type="molecule type" value="Genomic_DNA"/>
</dbReference>
<dbReference type="GO" id="GO:0003824">
    <property type="term" value="F:catalytic activity"/>
    <property type="evidence" value="ECO:0007669"/>
    <property type="project" value="InterPro"/>
</dbReference>
<name>A0A1H8BJA2_9BACL</name>
<evidence type="ECO:0000259" key="1">
    <source>
        <dbReference type="PROSITE" id="PS51340"/>
    </source>
</evidence>
<keyword evidence="3" id="KW-1185">Reference proteome</keyword>
<dbReference type="InterPro" id="IPR005302">
    <property type="entry name" value="MoCF_Sase_C"/>
</dbReference>
<proteinExistence type="predicted"/>
<dbReference type="PANTHER" id="PTHR30212">
    <property type="entry name" value="PROTEIN YIIM"/>
    <property type="match status" value="1"/>
</dbReference>
<gene>
    <name evidence="2" type="ORF">SAMN05444955_102201</name>
</gene>
<dbReference type="Pfam" id="PF03475">
    <property type="entry name" value="YiiM_3-alpha"/>
    <property type="match status" value="1"/>
</dbReference>
<dbReference type="GO" id="GO:0030170">
    <property type="term" value="F:pyridoxal phosphate binding"/>
    <property type="evidence" value="ECO:0007669"/>
    <property type="project" value="InterPro"/>
</dbReference>
<dbReference type="PANTHER" id="PTHR30212:SF2">
    <property type="entry name" value="PROTEIN YIIM"/>
    <property type="match status" value="1"/>
</dbReference>